<evidence type="ECO:0000313" key="3">
    <source>
        <dbReference type="Proteomes" id="UP000030437"/>
    </source>
</evidence>
<dbReference type="Pfam" id="PF23023">
    <property type="entry name" value="Anti-Pycsar_Apyc1"/>
    <property type="match status" value="1"/>
</dbReference>
<evidence type="ECO:0000259" key="1">
    <source>
        <dbReference type="SMART" id="SM00849"/>
    </source>
</evidence>
<dbReference type="InterPro" id="IPR036866">
    <property type="entry name" value="RibonucZ/Hydroxyglut_hydro"/>
</dbReference>
<dbReference type="STRING" id="1220589.CD32_09000"/>
<proteinExistence type="predicted"/>
<dbReference type="SMART" id="SM00849">
    <property type="entry name" value="Lactamase_B"/>
    <property type="match status" value="1"/>
</dbReference>
<dbReference type="InterPro" id="IPR001279">
    <property type="entry name" value="Metallo-B-lactamas"/>
</dbReference>
<dbReference type="SUPFAM" id="SSF56281">
    <property type="entry name" value="Metallo-hydrolase/oxidoreductase"/>
    <property type="match status" value="1"/>
</dbReference>
<dbReference type="PANTHER" id="PTHR42663">
    <property type="entry name" value="HYDROLASE C777.06C-RELATED-RELATED"/>
    <property type="match status" value="1"/>
</dbReference>
<dbReference type="Proteomes" id="UP000030437">
    <property type="component" value="Unassembled WGS sequence"/>
</dbReference>
<dbReference type="GO" id="GO:0046872">
    <property type="term" value="F:metal ion binding"/>
    <property type="evidence" value="ECO:0007669"/>
    <property type="project" value="UniProtKB-KW"/>
</dbReference>
<dbReference type="Gene3D" id="3.60.15.10">
    <property type="entry name" value="Ribonuclease Z/Hydroxyacylglutathione hydrolase-like"/>
    <property type="match status" value="1"/>
</dbReference>
<gene>
    <name evidence="2" type="ORF">CD32_09000</name>
</gene>
<dbReference type="GO" id="GO:0016787">
    <property type="term" value="F:hydrolase activity"/>
    <property type="evidence" value="ECO:0007669"/>
    <property type="project" value="UniProtKB-KW"/>
</dbReference>
<reference evidence="2 3" key="1">
    <citation type="submission" date="2014-02" db="EMBL/GenBank/DDBJ databases">
        <title>Draft genome sequence of Lysinibacillus odysseyi NBRC 100172.</title>
        <authorList>
            <person name="Zhang F."/>
            <person name="Wang G."/>
            <person name="Zhang L."/>
        </authorList>
    </citation>
    <scope>NUCLEOTIDE SEQUENCE [LARGE SCALE GENOMIC DNA]</scope>
    <source>
        <strain evidence="2 3">NBRC 100172</strain>
    </source>
</reference>
<sequence length="260" mass="29498">MKLIPLGVGGAFTERFYHNNYIAEIGTKRLLIDAGTTLRESMKKAGYTYTDIDAVWISHLHFDHVGGLEELVMQRFWQFTDGQHTPGKTPVLVHEKIYPQLRKLLSAALDNQGRTVDDFCDFTIVSDKEVIDLEGLELQIFDTTDCHANGLVSSGLLINGPLGNVLFPSDVKDLRKANLLRFINEETLAIFQDTSFTFNGVHAQFKDVLAYYPKEYHHLIYAMHYNDNIEDYIPEMEKAGIQYVTERTAILLPLSPATPE</sequence>
<organism evidence="2 3">
    <name type="scientific">Lysinibacillus odysseyi 34hs-1 = NBRC 100172</name>
    <dbReference type="NCBI Taxonomy" id="1220589"/>
    <lineage>
        <taxon>Bacteria</taxon>
        <taxon>Bacillati</taxon>
        <taxon>Bacillota</taxon>
        <taxon>Bacilli</taxon>
        <taxon>Bacillales</taxon>
        <taxon>Bacillaceae</taxon>
        <taxon>Lysinibacillus</taxon>
    </lineage>
</organism>
<evidence type="ECO:0000313" key="2">
    <source>
        <dbReference type="EMBL" id="KGR85364.1"/>
    </source>
</evidence>
<protein>
    <recommendedName>
        <fullName evidence="1">Metallo-beta-lactamase domain-containing protein</fullName>
    </recommendedName>
</protein>
<dbReference type="RefSeq" id="WP_036153686.1">
    <property type="nucleotide sequence ID" value="NZ_AVCX01000007.1"/>
</dbReference>
<dbReference type="PANTHER" id="PTHR42663:SF6">
    <property type="entry name" value="HYDROLASE C777.06C-RELATED"/>
    <property type="match status" value="1"/>
</dbReference>
<keyword evidence="3" id="KW-1185">Reference proteome</keyword>
<name>A0A0A3IKU8_9BACI</name>
<feature type="domain" description="Metallo-beta-lactamase" evidence="1">
    <location>
        <begin position="17"/>
        <end position="224"/>
    </location>
</feature>
<accession>A0A0A3IKU8</accession>
<dbReference type="EMBL" id="JPVP01000054">
    <property type="protein sequence ID" value="KGR85364.1"/>
    <property type="molecule type" value="Genomic_DNA"/>
</dbReference>
<dbReference type="eggNOG" id="COG1234">
    <property type="taxonomic scope" value="Bacteria"/>
</dbReference>
<comment type="caution">
    <text evidence="2">The sequence shown here is derived from an EMBL/GenBank/DDBJ whole genome shotgun (WGS) entry which is preliminary data.</text>
</comment>
<dbReference type="AlphaFoldDB" id="A0A0A3IKU8"/>